<keyword evidence="1" id="KW-0802">TPR repeat</keyword>
<feature type="domain" description="ADP ribosyltransferase" evidence="2">
    <location>
        <begin position="183"/>
        <end position="328"/>
    </location>
</feature>
<accession>A0A816ZED5</accession>
<dbReference type="Gene3D" id="1.25.40.10">
    <property type="entry name" value="Tetratricopeptide repeat domain"/>
    <property type="match status" value="1"/>
</dbReference>
<dbReference type="AlphaFoldDB" id="A0A816ZED5"/>
<organism evidence="3 5">
    <name type="scientific">Rotaria magnacalcarata</name>
    <dbReference type="NCBI Taxonomy" id="392030"/>
    <lineage>
        <taxon>Eukaryota</taxon>
        <taxon>Metazoa</taxon>
        <taxon>Spiralia</taxon>
        <taxon>Gnathifera</taxon>
        <taxon>Rotifera</taxon>
        <taxon>Eurotatoria</taxon>
        <taxon>Bdelloidea</taxon>
        <taxon>Philodinida</taxon>
        <taxon>Philodinidae</taxon>
        <taxon>Rotaria</taxon>
    </lineage>
</organism>
<dbReference type="InterPro" id="IPR019734">
    <property type="entry name" value="TPR_rpt"/>
</dbReference>
<evidence type="ECO:0000313" key="4">
    <source>
        <dbReference type="EMBL" id="CAF4195799.1"/>
    </source>
</evidence>
<evidence type="ECO:0000313" key="5">
    <source>
        <dbReference type="Proteomes" id="UP000663856"/>
    </source>
</evidence>
<dbReference type="InterPro" id="IPR003540">
    <property type="entry name" value="ADP-ribosyltransferase"/>
</dbReference>
<dbReference type="Proteomes" id="UP000663856">
    <property type="component" value="Unassembled WGS sequence"/>
</dbReference>
<dbReference type="SUPFAM" id="SSF56399">
    <property type="entry name" value="ADP-ribosylation"/>
    <property type="match status" value="1"/>
</dbReference>
<proteinExistence type="predicted"/>
<feature type="repeat" description="TPR" evidence="1">
    <location>
        <begin position="499"/>
        <end position="532"/>
    </location>
</feature>
<protein>
    <recommendedName>
        <fullName evidence="2">ADP ribosyltransferase domain-containing protein</fullName>
    </recommendedName>
</protein>
<dbReference type="EMBL" id="CAJNRF010016524">
    <property type="protein sequence ID" value="CAF2206193.1"/>
    <property type="molecule type" value="Genomic_DNA"/>
</dbReference>
<dbReference type="InterPro" id="IPR011990">
    <property type="entry name" value="TPR-like_helical_dom_sf"/>
</dbReference>
<dbReference type="PROSITE" id="PS50005">
    <property type="entry name" value="TPR"/>
    <property type="match status" value="1"/>
</dbReference>
<dbReference type="Pfam" id="PF13424">
    <property type="entry name" value="TPR_12"/>
    <property type="match status" value="1"/>
</dbReference>
<dbReference type="SUPFAM" id="SSF48452">
    <property type="entry name" value="TPR-like"/>
    <property type="match status" value="1"/>
</dbReference>
<evidence type="ECO:0000259" key="2">
    <source>
        <dbReference type="Pfam" id="PF03496"/>
    </source>
</evidence>
<dbReference type="Gene3D" id="3.90.176.10">
    <property type="entry name" value="Toxin ADP-ribosyltransferase, Chain A, domain 1"/>
    <property type="match status" value="1"/>
</dbReference>
<dbReference type="SMART" id="SM00028">
    <property type="entry name" value="TPR"/>
    <property type="match status" value="2"/>
</dbReference>
<name>A0A816ZED5_9BILA</name>
<gene>
    <name evidence="4" type="ORF">OVN521_LOCUS26109</name>
    <name evidence="3" type="ORF">WKI299_LOCUS34764</name>
</gene>
<dbReference type="EMBL" id="CAJOBG010006732">
    <property type="protein sequence ID" value="CAF4195799.1"/>
    <property type="molecule type" value="Genomic_DNA"/>
</dbReference>
<dbReference type="Pfam" id="PF03496">
    <property type="entry name" value="ADPrib_exo_Tox"/>
    <property type="match status" value="1"/>
</dbReference>
<comment type="caution">
    <text evidence="3">The sequence shown here is derived from an EMBL/GenBank/DDBJ whole genome shotgun (WGS) entry which is preliminary data.</text>
</comment>
<evidence type="ECO:0000256" key="1">
    <source>
        <dbReference type="PROSITE-ProRule" id="PRU00339"/>
    </source>
</evidence>
<dbReference type="PROSITE" id="PS51996">
    <property type="entry name" value="TR_MART"/>
    <property type="match status" value="1"/>
</dbReference>
<evidence type="ECO:0000313" key="6">
    <source>
        <dbReference type="Proteomes" id="UP000663866"/>
    </source>
</evidence>
<reference evidence="3" key="1">
    <citation type="submission" date="2021-02" db="EMBL/GenBank/DDBJ databases">
        <authorList>
            <person name="Nowell W R."/>
        </authorList>
    </citation>
    <scope>NUCLEOTIDE SEQUENCE</scope>
</reference>
<evidence type="ECO:0000313" key="3">
    <source>
        <dbReference type="EMBL" id="CAF2206193.1"/>
    </source>
</evidence>
<dbReference type="GO" id="GO:0005576">
    <property type="term" value="C:extracellular region"/>
    <property type="evidence" value="ECO:0007669"/>
    <property type="project" value="InterPro"/>
</dbReference>
<sequence>MKHETLHKEMQILYRTKNSDDNKAMLLYKYNGNIEPLFYMDDYTVWLLPSNILSISDIQSIWSRILLTGNTLSTKRISSIDICIMMFYISAEVNKRFNIDSNVQTNLTLHSRILRPAESCYRYLKYHVLRLITDDSIGMPTMLDRCYQYYQGHPRMLMAIRRFAQKYCSGNAIYWFTKDTFLYRFINKILRSGDVEFFHNLRFYIAHLSSQLMKLKCQQQEFMKEVTVVYRGLRQSMTELAVLKSLVGNVIVTKGFTSTSRDRRVALFFAGANEPQSIESKPLLFEIKVDFSLQFVIAADITHLSCFPEEQEVLFDSGTKFKIEMLTFDLSSGVWLCKLLTMNEPLSSIRLPIIPSIEIYSTQLYPFTDEEYGLDQKMRYRRRHKFDAHIRESSDNKVWHKSTTLLWMVASPTDFVRLCHQKSICDWQQGQVHRAKIRFDKIFPIYLQNDVDQLELAKLLSNHCFLLFKTGEAKCAIDLAERALDIYLRLIPSESLIISRVYRTLGLIYMAVGRIEDALLCHQQALLLDEKIRPTAKWSMVLTLRNIGLIHDSRDDKAQAIKYFVAAWKTFEETNNYLLESQFIL</sequence>
<keyword evidence="6" id="KW-1185">Reference proteome</keyword>
<dbReference type="Proteomes" id="UP000663866">
    <property type="component" value="Unassembled WGS sequence"/>
</dbReference>